<feature type="domain" description="N-acetyltransferase" evidence="1">
    <location>
        <begin position="2"/>
        <end position="137"/>
    </location>
</feature>
<dbReference type="EMBL" id="SLUB01000120">
    <property type="protein sequence ID" value="THE08865.1"/>
    <property type="molecule type" value="Genomic_DNA"/>
</dbReference>
<comment type="caution">
    <text evidence="2">The sequence shown here is derived from an EMBL/GenBank/DDBJ whole genome shotgun (WGS) entry which is preliminary data.</text>
</comment>
<name>A0A4S3PIY1_9BACI</name>
<protein>
    <submittedName>
        <fullName evidence="2">GNAT family N-acetyltransferase</fullName>
    </submittedName>
</protein>
<dbReference type="OrthoDB" id="2931607at2"/>
<dbReference type="SUPFAM" id="SSF55729">
    <property type="entry name" value="Acyl-CoA N-acyltransferases (Nat)"/>
    <property type="match status" value="1"/>
</dbReference>
<dbReference type="InterPro" id="IPR016181">
    <property type="entry name" value="Acyl_CoA_acyltransferase"/>
</dbReference>
<reference evidence="2 3" key="1">
    <citation type="journal article" date="2019" name="Indoor Air">
        <title>Impacts of indoor surface finishes on bacterial viability.</title>
        <authorList>
            <person name="Hu J."/>
            <person name="Maamar S.B."/>
            <person name="Glawe A.J."/>
            <person name="Gottel N."/>
            <person name="Gilbert J.A."/>
            <person name="Hartmann E.M."/>
        </authorList>
    </citation>
    <scope>NUCLEOTIDE SEQUENCE [LARGE SCALE GENOMIC DNA]</scope>
    <source>
        <strain evidence="2 3">AF060A6</strain>
    </source>
</reference>
<keyword evidence="3" id="KW-1185">Reference proteome</keyword>
<dbReference type="GO" id="GO:0016747">
    <property type="term" value="F:acyltransferase activity, transferring groups other than amino-acyl groups"/>
    <property type="evidence" value="ECO:0007669"/>
    <property type="project" value="InterPro"/>
</dbReference>
<organism evidence="2 3">
    <name type="scientific">Bacillus timonensis</name>
    <dbReference type="NCBI Taxonomy" id="1033734"/>
    <lineage>
        <taxon>Bacteria</taxon>
        <taxon>Bacillati</taxon>
        <taxon>Bacillota</taxon>
        <taxon>Bacilli</taxon>
        <taxon>Bacillales</taxon>
        <taxon>Bacillaceae</taxon>
        <taxon>Bacillus</taxon>
    </lineage>
</organism>
<dbReference type="PROSITE" id="PS51186">
    <property type="entry name" value="GNAT"/>
    <property type="match status" value="1"/>
</dbReference>
<dbReference type="Pfam" id="PF00583">
    <property type="entry name" value="Acetyltransf_1"/>
    <property type="match status" value="1"/>
</dbReference>
<dbReference type="AlphaFoldDB" id="A0A4S3PIY1"/>
<evidence type="ECO:0000313" key="3">
    <source>
        <dbReference type="Proteomes" id="UP000306477"/>
    </source>
</evidence>
<sequence>MVEVRTRIPEKDDSHIIAMGAAIFGVDAGLIKNRLNQAEEVLLVCEDQDKIVGFLSYRLKEKNEFFIDMVAFDPFYQGRGIAQSFLPTLLEYAKDKGALTIGGMVYKKNERVLKLFKHWGFRIKRYYVDTVYIEKVI</sequence>
<dbReference type="Proteomes" id="UP000306477">
    <property type="component" value="Unassembled WGS sequence"/>
</dbReference>
<accession>A0A4S3PIY1</accession>
<evidence type="ECO:0000259" key="1">
    <source>
        <dbReference type="PROSITE" id="PS51186"/>
    </source>
</evidence>
<keyword evidence="2" id="KW-0808">Transferase</keyword>
<evidence type="ECO:0000313" key="2">
    <source>
        <dbReference type="EMBL" id="THE08865.1"/>
    </source>
</evidence>
<dbReference type="RefSeq" id="WP_136382010.1">
    <property type="nucleotide sequence ID" value="NZ_SLUB01000120.1"/>
</dbReference>
<proteinExistence type="predicted"/>
<dbReference type="InterPro" id="IPR000182">
    <property type="entry name" value="GNAT_dom"/>
</dbReference>
<dbReference type="Gene3D" id="3.40.630.30">
    <property type="match status" value="1"/>
</dbReference>
<dbReference type="CDD" id="cd04301">
    <property type="entry name" value="NAT_SF"/>
    <property type="match status" value="1"/>
</dbReference>
<gene>
    <name evidence="2" type="ORF">E1I69_24000</name>
</gene>